<dbReference type="RefSeq" id="WP_338227803.1">
    <property type="nucleotide sequence ID" value="NZ_BTPE01000004.1"/>
</dbReference>
<dbReference type="InterPro" id="IPR008391">
    <property type="entry name" value="AXE1_dom"/>
</dbReference>
<name>A0ABQ6PZI5_9BACT</name>
<comment type="caution">
    <text evidence="2">The sequence shown here is derived from an EMBL/GenBank/DDBJ whole genome shotgun (WGS) entry which is preliminary data.</text>
</comment>
<reference evidence="2 3" key="1">
    <citation type="submission" date="2023-08" db="EMBL/GenBank/DDBJ databases">
        <title>Draft genome sequence of Algoriphagus taiwanensis.</title>
        <authorList>
            <person name="Takatani N."/>
            <person name="Hosokawa M."/>
            <person name="Sawabe T."/>
        </authorList>
    </citation>
    <scope>NUCLEOTIDE SEQUENCE [LARGE SCALE GENOMIC DNA]</scope>
    <source>
        <strain evidence="2 3">JCM 19755</strain>
    </source>
</reference>
<organism evidence="2 3">
    <name type="scientific">Algoriphagus taiwanensis</name>
    <dbReference type="NCBI Taxonomy" id="1445656"/>
    <lineage>
        <taxon>Bacteria</taxon>
        <taxon>Pseudomonadati</taxon>
        <taxon>Bacteroidota</taxon>
        <taxon>Cytophagia</taxon>
        <taxon>Cytophagales</taxon>
        <taxon>Cyclobacteriaceae</taxon>
        <taxon>Algoriphagus</taxon>
    </lineage>
</organism>
<evidence type="ECO:0000313" key="2">
    <source>
        <dbReference type="EMBL" id="GMQ33016.1"/>
    </source>
</evidence>
<feature type="domain" description="Acetyl xylan esterase" evidence="1">
    <location>
        <begin position="139"/>
        <end position="424"/>
    </location>
</feature>
<gene>
    <name evidence="2" type="ORF">Ataiwa_12880</name>
</gene>
<keyword evidence="3" id="KW-1185">Reference proteome</keyword>
<dbReference type="Pfam" id="PF05448">
    <property type="entry name" value="AXE1"/>
    <property type="match status" value="1"/>
</dbReference>
<dbReference type="PANTHER" id="PTHR40111:SF1">
    <property type="entry name" value="CEPHALOSPORIN-C DEACETYLASE"/>
    <property type="match status" value="1"/>
</dbReference>
<dbReference type="InterPro" id="IPR039069">
    <property type="entry name" value="CE7"/>
</dbReference>
<dbReference type="SUPFAM" id="SSF53474">
    <property type="entry name" value="alpha/beta-Hydrolases"/>
    <property type="match status" value="1"/>
</dbReference>
<protein>
    <submittedName>
        <fullName evidence="2">Acetylxylan esterase</fullName>
    </submittedName>
</protein>
<sequence>MNQFPPFRTRHQFNWVPFLLLFLLLAPEGIAQIARQYLDISVSPSRENWQYQVGEKVDFVVSVTQSGRPVPVENVRFFVKEEKMDPILEGSLRLEDGQALISVEGMNKPGFLRCEVFATLDGKEYRGLGTAAFEPEKIQPTVAMPDDFEAFWAAGKEELAQIPIDPEMIHLPERSTSEVDVYHVNFQNIKNSRIYGILTVPKAEGKYPAILQVPGAGIRPYNGDVARAARGAVILQIGIHGIPVDMAPEVYSNLGSGALNGYWNFNVQDRDIYYYRRVYLGSIRAVDFLVSLPQYDGENLAVQGGSQGGALAIITAALDARIKYLVSFYPALSDMTGYLEGRAGGWPHILAPAYQKYYNFPKAIETLSYYDVVNFARILKTPGFYSWGYNDDTCPPTSYYSAYNQIQSPKEVFVIPETGHWTYPEQLIKADNWLFEKLKNR</sequence>
<dbReference type="Proteomes" id="UP001307705">
    <property type="component" value="Unassembled WGS sequence"/>
</dbReference>
<dbReference type="PANTHER" id="PTHR40111">
    <property type="entry name" value="CEPHALOSPORIN-C DEACETYLASE"/>
    <property type="match status" value="1"/>
</dbReference>
<evidence type="ECO:0000259" key="1">
    <source>
        <dbReference type="Pfam" id="PF05448"/>
    </source>
</evidence>
<dbReference type="Gene3D" id="3.40.50.1820">
    <property type="entry name" value="alpha/beta hydrolase"/>
    <property type="match status" value="1"/>
</dbReference>
<evidence type="ECO:0000313" key="3">
    <source>
        <dbReference type="Proteomes" id="UP001307705"/>
    </source>
</evidence>
<proteinExistence type="predicted"/>
<dbReference type="InterPro" id="IPR029058">
    <property type="entry name" value="AB_hydrolase_fold"/>
</dbReference>
<accession>A0ABQ6PZI5</accession>
<dbReference type="EMBL" id="BTPE01000004">
    <property type="protein sequence ID" value="GMQ33016.1"/>
    <property type="molecule type" value="Genomic_DNA"/>
</dbReference>